<dbReference type="PANTHER" id="PTHR33887">
    <property type="entry name" value="PB1 DOMAIN-CONTAINING PROTEIN"/>
    <property type="match status" value="1"/>
</dbReference>
<evidence type="ECO:0000313" key="3">
    <source>
        <dbReference type="Proteomes" id="UP001164746"/>
    </source>
</evidence>
<accession>A0ABY7ED42</accession>
<feature type="compositionally biased region" description="Polar residues" evidence="1">
    <location>
        <begin position="209"/>
        <end position="222"/>
    </location>
</feature>
<evidence type="ECO:0000313" key="2">
    <source>
        <dbReference type="EMBL" id="WAR07079.1"/>
    </source>
</evidence>
<feature type="region of interest" description="Disordered" evidence="1">
    <location>
        <begin position="177"/>
        <end position="250"/>
    </location>
</feature>
<keyword evidence="3" id="KW-1185">Reference proteome</keyword>
<name>A0ABY7ED42_MYAAR</name>
<gene>
    <name evidence="2" type="ORF">MAR_017037</name>
</gene>
<feature type="compositionally biased region" description="Basic and acidic residues" evidence="1">
    <location>
        <begin position="179"/>
        <end position="191"/>
    </location>
</feature>
<evidence type="ECO:0000256" key="1">
    <source>
        <dbReference type="SAM" id="MobiDB-lite"/>
    </source>
</evidence>
<protein>
    <submittedName>
        <fullName evidence="2">Uncharacterized protein</fullName>
    </submittedName>
</protein>
<dbReference type="Pfam" id="PF15874">
    <property type="entry name" value="Il2rg"/>
    <property type="match status" value="1"/>
</dbReference>
<dbReference type="PANTHER" id="PTHR33887:SF4">
    <property type="entry name" value="AB2-183"/>
    <property type="match status" value="1"/>
</dbReference>
<proteinExistence type="predicted"/>
<dbReference type="Proteomes" id="UP001164746">
    <property type="component" value="Chromosome 6"/>
</dbReference>
<dbReference type="InterPro" id="IPR039471">
    <property type="entry name" value="CXorf65-like"/>
</dbReference>
<reference evidence="2" key="1">
    <citation type="submission" date="2022-11" db="EMBL/GenBank/DDBJ databases">
        <title>Centuries of genome instability and evolution in soft-shell clam transmissible cancer (bioRxiv).</title>
        <authorList>
            <person name="Hart S.F.M."/>
            <person name="Yonemitsu M.A."/>
            <person name="Giersch R.M."/>
            <person name="Beal B.F."/>
            <person name="Arriagada G."/>
            <person name="Davis B.W."/>
            <person name="Ostrander E.A."/>
            <person name="Goff S.P."/>
            <person name="Metzger M.J."/>
        </authorList>
    </citation>
    <scope>NUCLEOTIDE SEQUENCE</scope>
    <source>
        <strain evidence="2">MELC-2E11</strain>
        <tissue evidence="2">Siphon/mantle</tissue>
    </source>
</reference>
<sequence length="250" mass="28118">MNKSTTGCRTYFAAETGLLKSKARNAVSADVLSVTFMRLRNTSSLKFIYKHENVCVANALQTIDNEQLMVNPNCRQLTFMGYLREKCQYDKNAFIDLIEEETGRLAELHMVPREETVRPLLEDRMVFIPVMLEKNQEESLGQYKTVKPLLTDWEKRFPELEKKIKILTGELKRSPLRVLEPRGGRPVDRKASSSNASGRSSSVLGRAPSVSQSGRNSTTSKASAIGRKSLMGNKADASKMLSAKNKIKKR</sequence>
<organism evidence="2 3">
    <name type="scientific">Mya arenaria</name>
    <name type="common">Soft-shell clam</name>
    <dbReference type="NCBI Taxonomy" id="6604"/>
    <lineage>
        <taxon>Eukaryota</taxon>
        <taxon>Metazoa</taxon>
        <taxon>Spiralia</taxon>
        <taxon>Lophotrochozoa</taxon>
        <taxon>Mollusca</taxon>
        <taxon>Bivalvia</taxon>
        <taxon>Autobranchia</taxon>
        <taxon>Heteroconchia</taxon>
        <taxon>Euheterodonta</taxon>
        <taxon>Imparidentia</taxon>
        <taxon>Neoheterodontei</taxon>
        <taxon>Myida</taxon>
        <taxon>Myoidea</taxon>
        <taxon>Myidae</taxon>
        <taxon>Mya</taxon>
    </lineage>
</organism>
<feature type="compositionally biased region" description="Low complexity" evidence="1">
    <location>
        <begin position="192"/>
        <end position="202"/>
    </location>
</feature>
<dbReference type="EMBL" id="CP111017">
    <property type="protein sequence ID" value="WAR07079.1"/>
    <property type="molecule type" value="Genomic_DNA"/>
</dbReference>